<organism evidence="1 2">
    <name type="scientific">Methylobacterium longum</name>
    <dbReference type="NCBI Taxonomy" id="767694"/>
    <lineage>
        <taxon>Bacteria</taxon>
        <taxon>Pseudomonadati</taxon>
        <taxon>Pseudomonadota</taxon>
        <taxon>Alphaproteobacteria</taxon>
        <taxon>Hyphomicrobiales</taxon>
        <taxon>Methylobacteriaceae</taxon>
        <taxon>Methylobacterium</taxon>
    </lineage>
</organism>
<sequence>MRFALYGKLPAKRDFVAVQTWRGFLATFEPWLQQGIASSRAQLGTAWQDTYLHAPIWRFWIGHAVCGMTTLGALMPSVDGVGRYFPLVLAAGADADETLPNPETEAHDAWLSAAEDILLGALGPGTTFDELTAAVAGLGPPAATSGVGAAPGLLRLGRNTLAGPFDGDPAAAFAALRSADRDRGSAGSSYWWTTGGTAFYPRVMMAVGLPDPAIFAHFLTSHEAGGPA</sequence>
<proteinExistence type="predicted"/>
<name>A0ABT8ATS9_9HYPH</name>
<dbReference type="InterPro" id="IPR017748">
    <property type="entry name" value="TagF"/>
</dbReference>
<gene>
    <name evidence="1" type="primary">tagF</name>
    <name evidence="1" type="ORF">QWZ18_22280</name>
</gene>
<dbReference type="InterPro" id="IPR038225">
    <property type="entry name" value="TagF_sf"/>
</dbReference>
<dbReference type="RefSeq" id="WP_238291715.1">
    <property type="nucleotide sequence ID" value="NZ_BPQS01000044.1"/>
</dbReference>
<dbReference type="Proteomes" id="UP001244297">
    <property type="component" value="Unassembled WGS sequence"/>
</dbReference>
<dbReference type="NCBIfam" id="TIGR03373">
    <property type="entry name" value="VI_minor_4"/>
    <property type="match status" value="1"/>
</dbReference>
<evidence type="ECO:0000313" key="2">
    <source>
        <dbReference type="Proteomes" id="UP001244297"/>
    </source>
</evidence>
<dbReference type="Pfam" id="PF09867">
    <property type="entry name" value="TagF_N"/>
    <property type="match status" value="1"/>
</dbReference>
<comment type="caution">
    <text evidence="1">The sequence shown here is derived from an EMBL/GenBank/DDBJ whole genome shotgun (WGS) entry which is preliminary data.</text>
</comment>
<evidence type="ECO:0000313" key="1">
    <source>
        <dbReference type="EMBL" id="MDN3573338.1"/>
    </source>
</evidence>
<dbReference type="EMBL" id="JAUFPT010000073">
    <property type="protein sequence ID" value="MDN3573338.1"/>
    <property type="molecule type" value="Genomic_DNA"/>
</dbReference>
<dbReference type="Gene3D" id="3.40.1730.10">
    <property type="entry name" value="pa0076 domain"/>
    <property type="match status" value="1"/>
</dbReference>
<accession>A0ABT8ATS9</accession>
<dbReference type="PIRSF" id="PIRSF029287">
    <property type="entry name" value="UCP029287"/>
    <property type="match status" value="1"/>
</dbReference>
<keyword evidence="2" id="KW-1185">Reference proteome</keyword>
<protein>
    <submittedName>
        <fullName evidence="1">Type VI secretion system-associated protein TagF</fullName>
    </submittedName>
</protein>
<reference evidence="2" key="1">
    <citation type="journal article" date="2019" name="Int. J. Syst. Evol. Microbiol.">
        <title>The Global Catalogue of Microorganisms (GCM) 10K type strain sequencing project: providing services to taxonomists for standard genome sequencing and annotation.</title>
        <authorList>
            <consortium name="The Broad Institute Genomics Platform"/>
            <consortium name="The Broad Institute Genome Sequencing Center for Infectious Disease"/>
            <person name="Wu L."/>
            <person name="Ma J."/>
        </authorList>
    </citation>
    <scope>NUCLEOTIDE SEQUENCE [LARGE SCALE GENOMIC DNA]</scope>
    <source>
        <strain evidence="2">CECT 7806</strain>
    </source>
</reference>